<evidence type="ECO:0000313" key="1">
    <source>
        <dbReference type="EMBL" id="VFJ61535.1"/>
    </source>
</evidence>
<protein>
    <submittedName>
        <fullName evidence="1">Uncharacterized protein</fullName>
    </submittedName>
</protein>
<dbReference type="PROSITE" id="PS51257">
    <property type="entry name" value="PROKAR_LIPOPROTEIN"/>
    <property type="match status" value="1"/>
</dbReference>
<accession>A0A450T503</accession>
<organism evidence="1">
    <name type="scientific">Candidatus Kentrum sp. FW</name>
    <dbReference type="NCBI Taxonomy" id="2126338"/>
    <lineage>
        <taxon>Bacteria</taxon>
        <taxon>Pseudomonadati</taxon>
        <taxon>Pseudomonadota</taxon>
        <taxon>Gammaproteobacteria</taxon>
        <taxon>Candidatus Kentrum</taxon>
    </lineage>
</organism>
<gene>
    <name evidence="1" type="ORF">BECKFW1821C_GA0114237_100183</name>
</gene>
<reference evidence="1" key="1">
    <citation type="submission" date="2019-02" db="EMBL/GenBank/DDBJ databases">
        <authorList>
            <person name="Gruber-Vodicka R. H."/>
            <person name="Seah K. B. B."/>
        </authorList>
    </citation>
    <scope>NUCLEOTIDE SEQUENCE</scope>
    <source>
        <strain evidence="1">BECK_BZ131</strain>
    </source>
</reference>
<name>A0A450T503_9GAMM</name>
<dbReference type="EMBL" id="CAADFE010000001">
    <property type="protein sequence ID" value="VFJ61535.1"/>
    <property type="molecule type" value="Genomic_DNA"/>
</dbReference>
<sequence length="84" mass="9376">MRCAPNPTFYEAGLLFHSNLTALSCILTQERLLEEIINNRIIRLGIIETQRAIELLTRASYSDDLSRSEGVAIQNAIDKLKASA</sequence>
<dbReference type="AlphaFoldDB" id="A0A450T503"/>
<proteinExistence type="predicted"/>